<dbReference type="AlphaFoldDB" id="A0A381XD02"/>
<accession>A0A381XD02</accession>
<dbReference type="EMBL" id="UINC01014730">
    <property type="protein sequence ID" value="SVA62615.1"/>
    <property type="molecule type" value="Genomic_DNA"/>
</dbReference>
<evidence type="ECO:0008006" key="2">
    <source>
        <dbReference type="Google" id="ProtNLM"/>
    </source>
</evidence>
<evidence type="ECO:0000313" key="1">
    <source>
        <dbReference type="EMBL" id="SVA62615.1"/>
    </source>
</evidence>
<reference evidence="1" key="1">
    <citation type="submission" date="2018-05" db="EMBL/GenBank/DDBJ databases">
        <authorList>
            <person name="Lanie J.A."/>
            <person name="Ng W.-L."/>
            <person name="Kazmierczak K.M."/>
            <person name="Andrzejewski T.M."/>
            <person name="Davidsen T.M."/>
            <person name="Wayne K.J."/>
            <person name="Tettelin H."/>
            <person name="Glass J.I."/>
            <person name="Rusch D."/>
            <person name="Podicherti R."/>
            <person name="Tsui H.-C.T."/>
            <person name="Winkler M.E."/>
        </authorList>
    </citation>
    <scope>NUCLEOTIDE SEQUENCE</scope>
</reference>
<proteinExistence type="predicted"/>
<sequence length="89" mass="9723">MPNLHKLFFFVFFGLFSVLTAQSTTSITNGNWTDSDTWDNGVPGLSKDAIINHVVTIQASEDVFVRDLTINGTLNASATFAKIGVKGDW</sequence>
<gene>
    <name evidence="1" type="ORF">METZ01_LOCUS115469</name>
</gene>
<organism evidence="1">
    <name type="scientific">marine metagenome</name>
    <dbReference type="NCBI Taxonomy" id="408172"/>
    <lineage>
        <taxon>unclassified sequences</taxon>
        <taxon>metagenomes</taxon>
        <taxon>ecological metagenomes</taxon>
    </lineage>
</organism>
<name>A0A381XD02_9ZZZZ</name>
<feature type="non-terminal residue" evidence="1">
    <location>
        <position position="89"/>
    </location>
</feature>
<protein>
    <recommendedName>
        <fullName evidence="2">G8 domain-containing protein</fullName>
    </recommendedName>
</protein>